<dbReference type="PROSITE" id="PS50889">
    <property type="entry name" value="S4"/>
    <property type="match status" value="1"/>
</dbReference>
<keyword evidence="6" id="KW-0694">RNA-binding</keyword>
<evidence type="ECO:0000256" key="5">
    <source>
        <dbReference type="ARBA" id="ARBA00033164"/>
    </source>
</evidence>
<evidence type="ECO:0000313" key="9">
    <source>
        <dbReference type="Proteomes" id="UP000014984"/>
    </source>
</evidence>
<evidence type="ECO:0000256" key="2">
    <source>
        <dbReference type="ARBA" id="ARBA00010876"/>
    </source>
</evidence>
<proteinExistence type="inferred from homology"/>
<dbReference type="EMBL" id="CP005074">
    <property type="protein sequence ID" value="AGR40815.1"/>
    <property type="molecule type" value="Genomic_DNA"/>
</dbReference>
<keyword evidence="3" id="KW-0413">Isomerase</keyword>
<protein>
    <recommendedName>
        <fullName evidence="4">RNA pseudouridylate synthase</fullName>
    </recommendedName>
    <alternativeName>
        <fullName evidence="5">RNA-uridine isomerase</fullName>
    </alternativeName>
</protein>
<dbReference type="GO" id="GO:0001522">
    <property type="term" value="P:pseudouridine synthesis"/>
    <property type="evidence" value="ECO:0007669"/>
    <property type="project" value="InterPro"/>
</dbReference>
<dbReference type="InterPro" id="IPR006145">
    <property type="entry name" value="PsdUridine_synth_RsuA/RluA"/>
</dbReference>
<evidence type="ECO:0000256" key="6">
    <source>
        <dbReference type="PROSITE-ProRule" id="PRU00182"/>
    </source>
</evidence>
<accession>S5MG18</accession>
<dbReference type="AlphaFoldDB" id="S5MG18"/>
<dbReference type="Gene3D" id="3.30.2350.10">
    <property type="entry name" value="Pseudouridine synthase"/>
    <property type="match status" value="1"/>
</dbReference>
<evidence type="ECO:0000313" key="8">
    <source>
        <dbReference type="EMBL" id="AGR40815.1"/>
    </source>
</evidence>
<dbReference type="InterPro" id="IPR050188">
    <property type="entry name" value="RluA_PseudoU_synthase"/>
</dbReference>
<comment type="catalytic activity">
    <reaction evidence="1">
        <text>a uridine in RNA = a pseudouridine in RNA</text>
        <dbReference type="Rhea" id="RHEA:48348"/>
        <dbReference type="Rhea" id="RHEA-COMP:12068"/>
        <dbReference type="Rhea" id="RHEA-COMP:12069"/>
        <dbReference type="ChEBI" id="CHEBI:65314"/>
        <dbReference type="ChEBI" id="CHEBI:65315"/>
    </reaction>
</comment>
<evidence type="ECO:0000256" key="1">
    <source>
        <dbReference type="ARBA" id="ARBA00000073"/>
    </source>
</evidence>
<dbReference type="GO" id="GO:0009982">
    <property type="term" value="F:pseudouridine synthase activity"/>
    <property type="evidence" value="ECO:0007669"/>
    <property type="project" value="InterPro"/>
</dbReference>
<sequence>MTILKVNQNDVNQTIFNFVKKNFKSTKLSIIYKLFRKGKIKINDSKVKDMKLKIQINDIIKIFDSTESVKRDLFEKVNFDDLDIIYEDQNILIVDKNSNIEIHSHVNISVDQKVKSYLREKSEYVPEKENSFVVSHVHRLDKLTKGLVIYAKNKMTLDSLLFEINNKNKIEKFYLVKLPNLNLPEGKISGYIKYDSELQKSIFKEKEFKNSKIVFQENTIIDEKNCIYEIKLLTGRKHQIRAVCSYFKSPIEKDFRYGSIKTKEKVIELIAYKLVFNNFDNHLSYLNKCEFKSKYCF</sequence>
<reference evidence="8 9" key="1">
    <citation type="journal article" date="2013" name="Genome Biol. Evol.">
        <title>Comparison of metabolic capacities and inference of gene content evolution in mosquito-associated Spiroplasma diminutum and S. taiwanense.</title>
        <authorList>
            <person name="Lo W.S."/>
            <person name="Ku C."/>
            <person name="Chen L.L."/>
            <person name="Chang T.H."/>
            <person name="Kuo C.H."/>
        </authorList>
    </citation>
    <scope>NUCLEOTIDE SEQUENCE [LARGE SCALE GENOMIC DNA]</scope>
    <source>
        <strain evidence="8">CT-1</strain>
    </source>
</reference>
<dbReference type="STRING" id="1276220.STAIW_v1c01290"/>
<gene>
    <name evidence="8" type="primary">rluC</name>
    <name evidence="8" type="ORF">STAIW_v1c01290</name>
</gene>
<dbReference type="PATRIC" id="fig|1276220.3.peg.130"/>
<evidence type="ECO:0000256" key="4">
    <source>
        <dbReference type="ARBA" id="ARBA00031870"/>
    </source>
</evidence>
<dbReference type="CDD" id="cd02869">
    <property type="entry name" value="PseudoU_synth_RluA_like"/>
    <property type="match status" value="1"/>
</dbReference>
<name>S5MG18_9MOLU</name>
<dbReference type="GO" id="GO:0003723">
    <property type="term" value="F:RNA binding"/>
    <property type="evidence" value="ECO:0007669"/>
    <property type="project" value="UniProtKB-KW"/>
</dbReference>
<dbReference type="HOGENOM" id="CLU_016902_1_0_14"/>
<comment type="similarity">
    <text evidence="2">Belongs to the pseudouridine synthase RluA family.</text>
</comment>
<organism evidence="8 9">
    <name type="scientific">Spiroplasma taiwanense CT-1</name>
    <dbReference type="NCBI Taxonomy" id="1276220"/>
    <lineage>
        <taxon>Bacteria</taxon>
        <taxon>Bacillati</taxon>
        <taxon>Mycoplasmatota</taxon>
        <taxon>Mollicutes</taxon>
        <taxon>Entomoplasmatales</taxon>
        <taxon>Spiroplasmataceae</taxon>
        <taxon>Spiroplasma</taxon>
    </lineage>
</organism>
<dbReference type="RefSeq" id="WP_020833954.1">
    <property type="nucleotide sequence ID" value="NC_021846.1"/>
</dbReference>
<feature type="domain" description="Pseudouridine synthase RsuA/RluA-like" evidence="7">
    <location>
        <begin position="90"/>
        <end position="245"/>
    </location>
</feature>
<evidence type="ECO:0000256" key="3">
    <source>
        <dbReference type="ARBA" id="ARBA00023235"/>
    </source>
</evidence>
<dbReference type="Pfam" id="PF00849">
    <property type="entry name" value="PseudoU_synth_2"/>
    <property type="match status" value="1"/>
</dbReference>
<evidence type="ECO:0000259" key="7">
    <source>
        <dbReference type="Pfam" id="PF00849"/>
    </source>
</evidence>
<dbReference type="OrthoDB" id="9807829at2"/>
<dbReference type="KEGG" id="stai:STAIW_v1c01290"/>
<dbReference type="GO" id="GO:0006396">
    <property type="term" value="P:RNA processing"/>
    <property type="evidence" value="ECO:0007669"/>
    <property type="project" value="UniProtKB-ARBA"/>
</dbReference>
<dbReference type="InterPro" id="IPR020103">
    <property type="entry name" value="PsdUridine_synth_cat_dom_sf"/>
</dbReference>
<dbReference type="PANTHER" id="PTHR21600:SF83">
    <property type="entry name" value="PSEUDOURIDYLATE SYNTHASE RPUSD4, MITOCHONDRIAL"/>
    <property type="match status" value="1"/>
</dbReference>
<dbReference type="PANTHER" id="PTHR21600">
    <property type="entry name" value="MITOCHONDRIAL RNA PSEUDOURIDINE SYNTHASE"/>
    <property type="match status" value="1"/>
</dbReference>
<dbReference type="eggNOG" id="COG0564">
    <property type="taxonomic scope" value="Bacteria"/>
</dbReference>
<dbReference type="GO" id="GO:0140098">
    <property type="term" value="F:catalytic activity, acting on RNA"/>
    <property type="evidence" value="ECO:0007669"/>
    <property type="project" value="UniProtKB-ARBA"/>
</dbReference>
<keyword evidence="9" id="KW-1185">Reference proteome</keyword>
<dbReference type="SUPFAM" id="SSF55120">
    <property type="entry name" value="Pseudouridine synthase"/>
    <property type="match status" value="1"/>
</dbReference>
<dbReference type="Proteomes" id="UP000014984">
    <property type="component" value="Chromosome"/>
</dbReference>